<accession>A0A8H5HE36</accession>
<sequence>MSAWLNCSFDRDTFQPNYLDDPKLLVDALSKLPNLTHLSWLDPEFWAHRHDEPEDHNEDNKEDSGRRRFAKSGQW</sequence>
<protein>
    <submittedName>
        <fullName evidence="2">Uncharacterized protein</fullName>
    </submittedName>
</protein>
<evidence type="ECO:0000313" key="2">
    <source>
        <dbReference type="EMBL" id="KAF5381588.1"/>
    </source>
</evidence>
<dbReference type="AlphaFoldDB" id="A0A8H5HE36"/>
<comment type="caution">
    <text evidence="2">The sequence shown here is derived from an EMBL/GenBank/DDBJ whole genome shotgun (WGS) entry which is preliminary data.</text>
</comment>
<reference evidence="2 3" key="1">
    <citation type="journal article" date="2020" name="ISME J.">
        <title>Uncovering the hidden diversity of litter-decomposition mechanisms in mushroom-forming fungi.</title>
        <authorList>
            <person name="Floudas D."/>
            <person name="Bentzer J."/>
            <person name="Ahren D."/>
            <person name="Johansson T."/>
            <person name="Persson P."/>
            <person name="Tunlid A."/>
        </authorList>
    </citation>
    <scope>NUCLEOTIDE SEQUENCE [LARGE SCALE GENOMIC DNA]</scope>
    <source>
        <strain evidence="2 3">CBS 661.87</strain>
    </source>
</reference>
<keyword evidence="3" id="KW-1185">Reference proteome</keyword>
<name>A0A8H5HE36_9AGAR</name>
<gene>
    <name evidence="2" type="ORF">D9615_005414</name>
</gene>
<evidence type="ECO:0000313" key="3">
    <source>
        <dbReference type="Proteomes" id="UP000565441"/>
    </source>
</evidence>
<feature type="compositionally biased region" description="Basic and acidic residues" evidence="1">
    <location>
        <begin position="51"/>
        <end position="66"/>
    </location>
</feature>
<proteinExistence type="predicted"/>
<feature type="region of interest" description="Disordered" evidence="1">
    <location>
        <begin position="51"/>
        <end position="75"/>
    </location>
</feature>
<evidence type="ECO:0000256" key="1">
    <source>
        <dbReference type="SAM" id="MobiDB-lite"/>
    </source>
</evidence>
<dbReference type="EMBL" id="JAACJP010000010">
    <property type="protein sequence ID" value="KAF5381588.1"/>
    <property type="molecule type" value="Genomic_DNA"/>
</dbReference>
<organism evidence="2 3">
    <name type="scientific">Tricholomella constricta</name>
    <dbReference type="NCBI Taxonomy" id="117010"/>
    <lineage>
        <taxon>Eukaryota</taxon>
        <taxon>Fungi</taxon>
        <taxon>Dikarya</taxon>
        <taxon>Basidiomycota</taxon>
        <taxon>Agaricomycotina</taxon>
        <taxon>Agaricomycetes</taxon>
        <taxon>Agaricomycetidae</taxon>
        <taxon>Agaricales</taxon>
        <taxon>Tricholomatineae</taxon>
        <taxon>Lyophyllaceae</taxon>
        <taxon>Tricholomella</taxon>
    </lineage>
</organism>
<dbReference type="Proteomes" id="UP000565441">
    <property type="component" value="Unassembled WGS sequence"/>
</dbReference>